<dbReference type="GO" id="GO:0005886">
    <property type="term" value="C:plasma membrane"/>
    <property type="evidence" value="ECO:0007669"/>
    <property type="project" value="UniProtKB-SubCell"/>
</dbReference>
<evidence type="ECO:0000256" key="5">
    <source>
        <dbReference type="ARBA" id="ARBA00023136"/>
    </source>
</evidence>
<keyword evidence="10" id="KW-1185">Reference proteome</keyword>
<name>D6ZYE8_ANCN5</name>
<feature type="compositionally biased region" description="Low complexity" evidence="6">
    <location>
        <begin position="510"/>
        <end position="529"/>
    </location>
</feature>
<dbReference type="STRING" id="639283.Snov_1756"/>
<feature type="domain" description="Sulfatase N-terminal" evidence="8">
    <location>
        <begin position="234"/>
        <end position="464"/>
    </location>
</feature>
<sequence length="529" mass="57314">MGKGMTAETTQTGIVMLIALAITLIAANRFDRLAAPNRHPAARAPGEAHLVGAAIAFWLWLLWLGLSARPLFAMVASLVTFGVFVVTSRVKYSYLREPLVFSDLGFLPTLLRHPDLFYVGRNTAIGLGFVVLVLAGAILAWTAIEPRAVSGTVQFCLLGAAILAAAGFVVLAGRIAGLLPAITAELLDMPANRFVRTLGLSVSLAAGFAAWRRDGKGRGAPAAIPLNAEGYRAVVILQSESFADLRRYGVELALPNLDRLRRRALAQGRLDVSCYGAYTHRSEVEMLTGVPFVRQRMDRFDPYLRPHRLAPASLARALGIVGWRTLFLHPHDARFFRRERAIPRLGFARFVTEEDFAPEDRFGPYVGDHAVGRRIVAEIEAATNAGEELFLMAVTMEAHDPYGPGRLPGIDDPVAQYARHLANADAMFGKVTAALDALTDRSLLVFYGDHAPILPGHEGLADDTATDYLVLECGWAAAKDNERPASTRSPAEINALLRSKLAAGRHAPGEAETSPASATTSMMRSMMEK</sequence>
<organism evidence="9 10">
    <name type="scientific">Ancylobacter novellus (strain ATCC 8093 / DSM 506 / JCM 20403 / CCM 1077 / IAM 12100 / NBRC 12443 / NCIMB 10456)</name>
    <name type="common">Starkeya novella</name>
    <dbReference type="NCBI Taxonomy" id="639283"/>
    <lineage>
        <taxon>Bacteria</taxon>
        <taxon>Pseudomonadati</taxon>
        <taxon>Pseudomonadota</taxon>
        <taxon>Alphaproteobacteria</taxon>
        <taxon>Hyphomicrobiales</taxon>
        <taxon>Xanthobacteraceae</taxon>
        <taxon>Ancylobacter</taxon>
    </lineage>
</organism>
<dbReference type="PANTHER" id="PTHR47371:SF3">
    <property type="entry name" value="PHOSPHOGLYCEROL TRANSFERASE I"/>
    <property type="match status" value="1"/>
</dbReference>
<feature type="transmembrane region" description="Helical" evidence="7">
    <location>
        <begin position="48"/>
        <end position="66"/>
    </location>
</feature>
<dbReference type="InterPro" id="IPR050448">
    <property type="entry name" value="OpgB/LTA_synthase_biosynth"/>
</dbReference>
<keyword evidence="4 7" id="KW-1133">Transmembrane helix</keyword>
<evidence type="ECO:0000256" key="1">
    <source>
        <dbReference type="ARBA" id="ARBA00004651"/>
    </source>
</evidence>
<dbReference type="AlphaFoldDB" id="D6ZYE8"/>
<evidence type="ECO:0000256" key="2">
    <source>
        <dbReference type="ARBA" id="ARBA00022475"/>
    </source>
</evidence>
<dbReference type="Gene3D" id="3.40.720.10">
    <property type="entry name" value="Alkaline Phosphatase, subunit A"/>
    <property type="match status" value="1"/>
</dbReference>
<feature type="transmembrane region" description="Helical" evidence="7">
    <location>
        <begin position="12"/>
        <end position="28"/>
    </location>
</feature>
<evidence type="ECO:0000256" key="6">
    <source>
        <dbReference type="SAM" id="MobiDB-lite"/>
    </source>
</evidence>
<protein>
    <submittedName>
        <fullName evidence="9">Sulfatase</fullName>
    </submittedName>
</protein>
<keyword evidence="2" id="KW-1003">Cell membrane</keyword>
<dbReference type="Pfam" id="PF00884">
    <property type="entry name" value="Sulfatase"/>
    <property type="match status" value="1"/>
</dbReference>
<evidence type="ECO:0000256" key="4">
    <source>
        <dbReference type="ARBA" id="ARBA00022989"/>
    </source>
</evidence>
<dbReference type="InterPro" id="IPR017850">
    <property type="entry name" value="Alkaline_phosphatase_core_sf"/>
</dbReference>
<dbReference type="Proteomes" id="UP000006633">
    <property type="component" value="Chromosome"/>
</dbReference>
<dbReference type="SUPFAM" id="SSF53649">
    <property type="entry name" value="Alkaline phosphatase-like"/>
    <property type="match status" value="1"/>
</dbReference>
<reference evidence="9 10" key="1">
    <citation type="journal article" date="2012" name="Stand. Genomic Sci.">
        <title>Complete genome sequence of the facultatively chemolithoautotrophic and methylotrophic alpha Proteobacterium Starkeya novella type strain (ATCC 8093(T)).</title>
        <authorList>
            <person name="Kappler U."/>
            <person name="Davenport K."/>
            <person name="Beatson S."/>
            <person name="Lucas S."/>
            <person name="Lapidus A."/>
            <person name="Copeland A."/>
            <person name="Berry K.W."/>
            <person name="Glavina Del Rio T."/>
            <person name="Hammon N."/>
            <person name="Dalin E."/>
            <person name="Tice H."/>
            <person name="Pitluck S."/>
            <person name="Richardson P."/>
            <person name="Bruce D."/>
            <person name="Goodwin L.A."/>
            <person name="Han C."/>
            <person name="Tapia R."/>
            <person name="Detter J.C."/>
            <person name="Chang Y.J."/>
            <person name="Jeffries C.D."/>
            <person name="Land M."/>
            <person name="Hauser L."/>
            <person name="Kyrpides N.C."/>
            <person name="Goker M."/>
            <person name="Ivanova N."/>
            <person name="Klenk H.P."/>
            <person name="Woyke T."/>
        </authorList>
    </citation>
    <scope>NUCLEOTIDE SEQUENCE [LARGE SCALE GENOMIC DNA]</scope>
    <source>
        <strain evidence="10">ATCC 8093 / DSM 506 / JCM 20403 / CCM 1077 / IAM 12100 / NBRC 12443 / NCIMB 10456</strain>
    </source>
</reference>
<dbReference type="PANTHER" id="PTHR47371">
    <property type="entry name" value="LIPOTEICHOIC ACID SYNTHASE"/>
    <property type="match status" value="1"/>
</dbReference>
<keyword evidence="5 7" id="KW-0472">Membrane</keyword>
<feature type="transmembrane region" description="Helical" evidence="7">
    <location>
        <begin position="124"/>
        <end position="144"/>
    </location>
</feature>
<comment type="subcellular location">
    <subcellularLocation>
        <location evidence="1">Cell membrane</location>
        <topology evidence="1">Multi-pass membrane protein</topology>
    </subcellularLocation>
</comment>
<dbReference type="eggNOG" id="COG1368">
    <property type="taxonomic scope" value="Bacteria"/>
</dbReference>
<dbReference type="KEGG" id="sno:Snov_1756"/>
<dbReference type="InterPro" id="IPR000917">
    <property type="entry name" value="Sulfatase_N"/>
</dbReference>
<feature type="transmembrane region" description="Helical" evidence="7">
    <location>
        <begin position="156"/>
        <end position="182"/>
    </location>
</feature>
<keyword evidence="3 7" id="KW-0812">Transmembrane</keyword>
<evidence type="ECO:0000313" key="9">
    <source>
        <dbReference type="EMBL" id="ADH89060.1"/>
    </source>
</evidence>
<evidence type="ECO:0000259" key="8">
    <source>
        <dbReference type="Pfam" id="PF00884"/>
    </source>
</evidence>
<dbReference type="CDD" id="cd16015">
    <property type="entry name" value="LTA_synthase"/>
    <property type="match status" value="1"/>
</dbReference>
<dbReference type="HOGENOM" id="CLU_023230_0_0_5"/>
<accession>D6ZYE8</accession>
<evidence type="ECO:0000256" key="7">
    <source>
        <dbReference type="SAM" id="Phobius"/>
    </source>
</evidence>
<feature type="region of interest" description="Disordered" evidence="6">
    <location>
        <begin position="503"/>
        <end position="529"/>
    </location>
</feature>
<proteinExistence type="predicted"/>
<evidence type="ECO:0000313" key="10">
    <source>
        <dbReference type="Proteomes" id="UP000006633"/>
    </source>
</evidence>
<feature type="transmembrane region" description="Helical" evidence="7">
    <location>
        <begin position="71"/>
        <end position="90"/>
    </location>
</feature>
<dbReference type="EMBL" id="CP002026">
    <property type="protein sequence ID" value="ADH89060.1"/>
    <property type="molecule type" value="Genomic_DNA"/>
</dbReference>
<gene>
    <name evidence="9" type="ordered locus">Snov_1756</name>
</gene>
<evidence type="ECO:0000256" key="3">
    <source>
        <dbReference type="ARBA" id="ARBA00022692"/>
    </source>
</evidence>